<dbReference type="InterPro" id="IPR003782">
    <property type="entry name" value="SCO1/SenC"/>
</dbReference>
<evidence type="ECO:0000256" key="1">
    <source>
        <dbReference type="ARBA" id="ARBA00010996"/>
    </source>
</evidence>
<dbReference type="InterPro" id="IPR036249">
    <property type="entry name" value="Thioredoxin-like_sf"/>
</dbReference>
<keyword evidence="5" id="KW-1185">Reference proteome</keyword>
<evidence type="ECO:0000259" key="3">
    <source>
        <dbReference type="PROSITE" id="PS51352"/>
    </source>
</evidence>
<comment type="similarity">
    <text evidence="1">Belongs to the SCO1/2 family.</text>
</comment>
<accession>A0ABR9QNP2</accession>
<dbReference type="RefSeq" id="WP_193539741.1">
    <property type="nucleotide sequence ID" value="NZ_JADCLJ010000024.1"/>
</dbReference>
<keyword evidence="2" id="KW-0186">Copper</keyword>
<proteinExistence type="inferred from homology"/>
<dbReference type="Pfam" id="PF02630">
    <property type="entry name" value="SCO1-SenC"/>
    <property type="match status" value="1"/>
</dbReference>
<reference evidence="4 5" key="1">
    <citation type="submission" date="2020-10" db="EMBL/GenBank/DDBJ databases">
        <title>Bacillus sp. HD4P25, an endophyte from a halophyte.</title>
        <authorList>
            <person name="Sun J.-Q."/>
        </authorList>
    </citation>
    <scope>NUCLEOTIDE SEQUENCE [LARGE SCALE GENOMIC DNA]</scope>
    <source>
        <strain evidence="4 5">YIM 93174</strain>
    </source>
</reference>
<name>A0ABR9QNP2_9BACI</name>
<dbReference type="PANTHER" id="PTHR12151">
    <property type="entry name" value="ELECTRON TRANSPORT PROTIN SCO1/SENC FAMILY MEMBER"/>
    <property type="match status" value="1"/>
</dbReference>
<comment type="caution">
    <text evidence="4">The sequence shown here is derived from an EMBL/GenBank/DDBJ whole genome shotgun (WGS) entry which is preliminary data.</text>
</comment>
<dbReference type="Proteomes" id="UP001516662">
    <property type="component" value="Unassembled WGS sequence"/>
</dbReference>
<feature type="domain" description="Thioredoxin" evidence="3">
    <location>
        <begin position="19"/>
        <end position="183"/>
    </location>
</feature>
<dbReference type="Gene3D" id="3.40.30.10">
    <property type="entry name" value="Glutaredoxin"/>
    <property type="match status" value="1"/>
</dbReference>
<evidence type="ECO:0000256" key="2">
    <source>
        <dbReference type="ARBA" id="ARBA00023008"/>
    </source>
</evidence>
<organism evidence="4 5">
    <name type="scientific">Litchfieldia luteola</name>
    <dbReference type="NCBI Taxonomy" id="682179"/>
    <lineage>
        <taxon>Bacteria</taxon>
        <taxon>Bacillati</taxon>
        <taxon>Bacillota</taxon>
        <taxon>Bacilli</taxon>
        <taxon>Bacillales</taxon>
        <taxon>Bacillaceae</taxon>
        <taxon>Litchfieldia</taxon>
    </lineage>
</organism>
<gene>
    <name evidence="4" type="ORF">IMZ08_18980</name>
</gene>
<evidence type="ECO:0000313" key="5">
    <source>
        <dbReference type="Proteomes" id="UP001516662"/>
    </source>
</evidence>
<dbReference type="SUPFAM" id="SSF52833">
    <property type="entry name" value="Thioredoxin-like"/>
    <property type="match status" value="1"/>
</dbReference>
<protein>
    <submittedName>
        <fullName evidence="4">SCO family protein</fullName>
    </submittedName>
</protein>
<evidence type="ECO:0000313" key="4">
    <source>
        <dbReference type="EMBL" id="MBE4910125.1"/>
    </source>
</evidence>
<dbReference type="PROSITE" id="PS51352">
    <property type="entry name" value="THIOREDOXIN_2"/>
    <property type="match status" value="1"/>
</dbReference>
<dbReference type="EMBL" id="JADCLJ010000024">
    <property type="protein sequence ID" value="MBE4910125.1"/>
    <property type="molecule type" value="Genomic_DNA"/>
</dbReference>
<dbReference type="InterPro" id="IPR013766">
    <property type="entry name" value="Thioredoxin_domain"/>
</dbReference>
<dbReference type="CDD" id="cd02968">
    <property type="entry name" value="SCO"/>
    <property type="match status" value="1"/>
</dbReference>
<dbReference type="PANTHER" id="PTHR12151:SF25">
    <property type="entry name" value="LINALOOL DEHYDRATASE_ISOMERASE DOMAIN-CONTAINING PROTEIN"/>
    <property type="match status" value="1"/>
</dbReference>
<sequence length="183" mass="20709">MILIGFLLFLTACGYEIENPHNWEVQEFKYINQDGKEVALESLKGKVWLANFIFTNCDTVCPPMTANMAKIQGLLHEEGIENVEIVSFTVDPEVDTPDVLKEFAGKFDADFSNWHFLTGYSQDEIETFARESFKSLVQKIKGEPQVGHGTSFYVVDKEGIIKQSYSGVDVPFEQIIKDVKSLN</sequence>